<dbReference type="Gene3D" id="3.30.160.20">
    <property type="match status" value="1"/>
</dbReference>
<gene>
    <name evidence="1" type="ORF">SAMN05660750_03295</name>
</gene>
<accession>A0A1T5FK79</accession>
<name>A0A1T5FK79_9HYPH</name>
<dbReference type="RefSeq" id="WP_079591729.1">
    <property type="nucleotide sequence ID" value="NZ_FUYX01000009.1"/>
</dbReference>
<dbReference type="AlphaFoldDB" id="A0A1T5FK79"/>
<reference evidence="1 2" key="1">
    <citation type="submission" date="2017-02" db="EMBL/GenBank/DDBJ databases">
        <authorList>
            <person name="Peterson S.W."/>
        </authorList>
    </citation>
    <scope>NUCLEOTIDE SEQUENCE [LARGE SCALE GENOMIC DNA]</scope>
    <source>
        <strain evidence="1 2">DSM 9653</strain>
    </source>
</reference>
<organism evidence="1 2">
    <name type="scientific">Bosea thiooxidans</name>
    <dbReference type="NCBI Taxonomy" id="53254"/>
    <lineage>
        <taxon>Bacteria</taxon>
        <taxon>Pseudomonadati</taxon>
        <taxon>Pseudomonadota</taxon>
        <taxon>Alphaproteobacteria</taxon>
        <taxon>Hyphomicrobiales</taxon>
        <taxon>Boseaceae</taxon>
        <taxon>Bosea</taxon>
    </lineage>
</organism>
<protein>
    <submittedName>
        <fullName evidence="1">RF-1 domain-containing protein</fullName>
    </submittedName>
</protein>
<evidence type="ECO:0000313" key="2">
    <source>
        <dbReference type="Proteomes" id="UP000190130"/>
    </source>
</evidence>
<dbReference type="Proteomes" id="UP000190130">
    <property type="component" value="Unassembled WGS sequence"/>
</dbReference>
<evidence type="ECO:0000313" key="1">
    <source>
        <dbReference type="EMBL" id="SKB96601.1"/>
    </source>
</evidence>
<proteinExistence type="predicted"/>
<dbReference type="SUPFAM" id="SSF75620">
    <property type="entry name" value="Release factor"/>
    <property type="match status" value="1"/>
</dbReference>
<dbReference type="EMBL" id="FUYX01000009">
    <property type="protein sequence ID" value="SKB96601.1"/>
    <property type="molecule type" value="Genomic_DNA"/>
</dbReference>
<dbReference type="InterPro" id="IPR045853">
    <property type="entry name" value="Pep_chain_release_fac_I_sf"/>
</dbReference>
<sequence length="72" mass="7844">MADIPAEDLKVEAWPYGKSPGGQRCGTHPGVRVTHIPTNTTATVECAGSQFRNKEIALEMILAAVTHLRFRP</sequence>
<dbReference type="OrthoDB" id="8452281at2"/>